<dbReference type="Proteomes" id="UP001417504">
    <property type="component" value="Unassembled WGS sequence"/>
</dbReference>
<feature type="compositionally biased region" description="Low complexity" evidence="1">
    <location>
        <begin position="28"/>
        <end position="44"/>
    </location>
</feature>
<keyword evidence="3" id="KW-1185">Reference proteome</keyword>
<feature type="region of interest" description="Disordered" evidence="1">
    <location>
        <begin position="69"/>
        <end position="94"/>
    </location>
</feature>
<accession>A0AAP0IYL4</accession>
<gene>
    <name evidence="2" type="ORF">Sjap_013387</name>
</gene>
<evidence type="ECO:0000313" key="2">
    <source>
        <dbReference type="EMBL" id="KAK9123785.1"/>
    </source>
</evidence>
<dbReference type="InterPro" id="IPR012337">
    <property type="entry name" value="RNaseH-like_sf"/>
</dbReference>
<organism evidence="2 3">
    <name type="scientific">Stephania japonica</name>
    <dbReference type="NCBI Taxonomy" id="461633"/>
    <lineage>
        <taxon>Eukaryota</taxon>
        <taxon>Viridiplantae</taxon>
        <taxon>Streptophyta</taxon>
        <taxon>Embryophyta</taxon>
        <taxon>Tracheophyta</taxon>
        <taxon>Spermatophyta</taxon>
        <taxon>Magnoliopsida</taxon>
        <taxon>Ranunculales</taxon>
        <taxon>Menispermaceae</taxon>
        <taxon>Menispermoideae</taxon>
        <taxon>Cissampelideae</taxon>
        <taxon>Stephania</taxon>
    </lineage>
</organism>
<dbReference type="SUPFAM" id="SSF53098">
    <property type="entry name" value="Ribonuclease H-like"/>
    <property type="match status" value="1"/>
</dbReference>
<evidence type="ECO:0000256" key="1">
    <source>
        <dbReference type="SAM" id="MobiDB-lite"/>
    </source>
</evidence>
<dbReference type="PANTHER" id="PTHR46481:SF11">
    <property type="entry name" value="ZINC FINGER BED DOMAIN-CONTAINING PROTEIN RICESLEEPER 2-LIKE"/>
    <property type="match status" value="1"/>
</dbReference>
<sequence>MVDSAAQSAHDEDFLMPSTSQSSVRGGAATNSPASSTNSVPTTNQVEEELMLGIKRGLKSEGWSHCKSQKIDDHYASRPRRKRRDRRQRLSESQVEVSGQASLANCVHDQELARLSMTTMIFMYVYPMEIEQHFHFHFHKFLSVVQPLFKPVSMTTTRADIINIYEYERLKTMKLLDQNKSRFAITTDMWTSNNEKKGFMAITVHYIDDEWIIRSRIIRFVYVPFPYNTETLCETLVNCLKDWNLDNGLSTLTLDNCSTDVSLVNLVVNKLSSSNLWMDEKLMHMHCCARILNLIVKDGLDVISDAIENVRDSVAFWVATPKRIKKFEESVCELK</sequence>
<protein>
    <submittedName>
        <fullName evidence="2">Uncharacterized protein</fullName>
    </submittedName>
</protein>
<feature type="region of interest" description="Disordered" evidence="1">
    <location>
        <begin position="1"/>
        <end position="44"/>
    </location>
</feature>
<name>A0AAP0IYL4_9MAGN</name>
<dbReference type="AlphaFoldDB" id="A0AAP0IYL4"/>
<reference evidence="2 3" key="1">
    <citation type="submission" date="2024-01" db="EMBL/GenBank/DDBJ databases">
        <title>Genome assemblies of Stephania.</title>
        <authorList>
            <person name="Yang L."/>
        </authorList>
    </citation>
    <scope>NUCLEOTIDE SEQUENCE [LARGE SCALE GENOMIC DNA]</scope>
    <source>
        <strain evidence="2">QJT</strain>
        <tissue evidence="2">Leaf</tissue>
    </source>
</reference>
<dbReference type="PANTHER" id="PTHR46481">
    <property type="entry name" value="ZINC FINGER BED DOMAIN-CONTAINING PROTEIN 4"/>
    <property type="match status" value="1"/>
</dbReference>
<feature type="compositionally biased region" description="Basic residues" evidence="1">
    <location>
        <begin position="77"/>
        <end position="87"/>
    </location>
</feature>
<comment type="caution">
    <text evidence="2">The sequence shown here is derived from an EMBL/GenBank/DDBJ whole genome shotgun (WGS) entry which is preliminary data.</text>
</comment>
<proteinExistence type="predicted"/>
<dbReference type="InterPro" id="IPR052035">
    <property type="entry name" value="ZnF_BED_domain_contain"/>
</dbReference>
<dbReference type="EMBL" id="JBBNAE010000005">
    <property type="protein sequence ID" value="KAK9123785.1"/>
    <property type="molecule type" value="Genomic_DNA"/>
</dbReference>
<evidence type="ECO:0000313" key="3">
    <source>
        <dbReference type="Proteomes" id="UP001417504"/>
    </source>
</evidence>